<gene>
    <name evidence="2" type="ORF">CLUP02_09083</name>
</gene>
<name>A0A9Q8WHH7_9PEZI</name>
<accession>A0A9Q8WHH7</accession>
<feature type="region of interest" description="Disordered" evidence="1">
    <location>
        <begin position="253"/>
        <end position="285"/>
    </location>
</feature>
<evidence type="ECO:0000313" key="3">
    <source>
        <dbReference type="Proteomes" id="UP000830671"/>
    </source>
</evidence>
<dbReference type="GeneID" id="73343074"/>
<reference evidence="2" key="1">
    <citation type="journal article" date="2021" name="Mol. Plant Microbe Interact.">
        <title>Complete Genome Sequence of the Plant-Pathogenic Fungus Colletotrichum lupini.</title>
        <authorList>
            <person name="Baroncelli R."/>
            <person name="Pensec F."/>
            <person name="Da Lio D."/>
            <person name="Boufleur T."/>
            <person name="Vicente I."/>
            <person name="Sarrocco S."/>
            <person name="Picot A."/>
            <person name="Baraldi E."/>
            <person name="Sukno S."/>
            <person name="Thon M."/>
            <person name="Le Floch G."/>
        </authorList>
    </citation>
    <scope>NUCLEOTIDE SEQUENCE</scope>
    <source>
        <strain evidence="2">IMI 504893</strain>
    </source>
</reference>
<dbReference type="RefSeq" id="XP_049145208.1">
    <property type="nucleotide sequence ID" value="XM_049288064.1"/>
</dbReference>
<dbReference type="AlphaFoldDB" id="A0A9Q8WHH7"/>
<organism evidence="2 3">
    <name type="scientific">Colletotrichum lupini</name>
    <dbReference type="NCBI Taxonomy" id="145971"/>
    <lineage>
        <taxon>Eukaryota</taxon>
        <taxon>Fungi</taxon>
        <taxon>Dikarya</taxon>
        <taxon>Ascomycota</taxon>
        <taxon>Pezizomycotina</taxon>
        <taxon>Sordariomycetes</taxon>
        <taxon>Hypocreomycetidae</taxon>
        <taxon>Glomerellales</taxon>
        <taxon>Glomerellaceae</taxon>
        <taxon>Colletotrichum</taxon>
        <taxon>Colletotrichum acutatum species complex</taxon>
    </lineage>
</organism>
<dbReference type="EMBL" id="CP019476">
    <property type="protein sequence ID" value="UQC83589.1"/>
    <property type="molecule type" value="Genomic_DNA"/>
</dbReference>
<keyword evidence="3" id="KW-1185">Reference proteome</keyword>
<evidence type="ECO:0000313" key="2">
    <source>
        <dbReference type="EMBL" id="UQC83589.1"/>
    </source>
</evidence>
<sequence length="606" mass="67471">MYCGNPLVMQNDGVKQWSLSLSVSVPLLLPTNLQDRASDHGVVVGWPRTIYMGFRRMSRYHEAKKGPNRSLVGADVLAAVVAGPWKLTTKAKQVQCKTPLSDLELLRYHSSEDYPKLDYHFVSSVLPKCLKVVDNTATIDPARACFALVLLLALDERRRSACFFFSGLFKVQKAKLRLSPADGVSLSPMVDVGVRGCVKVRVAVSEDEKKQLYQENTKPKPHWPQHHELMNEPYTGRIRVRLVSRYHVTSDDGDDIGHQQQGVLPSISVPPVVGKNESRHDDRASMISKRTQARPPLPPVLLLGSSPVSLRASSHTPSPVAAVPLPFPLTYHITPTDPPHSASPSTRHSGNTPFNPSLYRITDVSLKHHQTSSVIESDEIIITAGFVGRVLRYQRRHAYQRLTTNVEKQTLFNISCYSAVCCLGLSVSLRESTGRHIIGISSITSQRRQHGVKVESRSDLECELSCAKYDTAGRSGHAALVNPRCLEVLPVKLFVNVSFMLATIDARVTSYACGIQYNEISHSIVHNVIVREDQNIQSTKRRGNVCIENETPAESGNTVPFQSNTSKIHLHEIAVYRHPQLPPSEDILQLFSVPPEQKRVINEQRQ</sequence>
<feature type="compositionally biased region" description="Polar residues" evidence="1">
    <location>
        <begin position="342"/>
        <end position="354"/>
    </location>
</feature>
<proteinExistence type="predicted"/>
<protein>
    <submittedName>
        <fullName evidence="2">Uncharacterized protein</fullName>
    </submittedName>
</protein>
<evidence type="ECO:0000256" key="1">
    <source>
        <dbReference type="SAM" id="MobiDB-lite"/>
    </source>
</evidence>
<dbReference type="Proteomes" id="UP000830671">
    <property type="component" value="Chromosome 4"/>
</dbReference>
<dbReference type="KEGG" id="clup:CLUP02_09083"/>
<feature type="region of interest" description="Disordered" evidence="1">
    <location>
        <begin position="334"/>
        <end position="354"/>
    </location>
</feature>